<accession>A0A9W7ZUJ3</accession>
<evidence type="ECO:0000313" key="6">
    <source>
        <dbReference type="EMBL" id="KAJ1913266.1"/>
    </source>
</evidence>
<dbReference type="EMBL" id="JANBPT010000763">
    <property type="protein sequence ID" value="KAJ1913266.1"/>
    <property type="molecule type" value="Genomic_DNA"/>
</dbReference>
<comment type="caution">
    <text evidence="6">The sequence shown here is derived from an EMBL/GenBank/DDBJ whole genome shotgun (WGS) entry which is preliminary data.</text>
</comment>
<evidence type="ECO:0000256" key="2">
    <source>
        <dbReference type="ARBA" id="ARBA00022692"/>
    </source>
</evidence>
<dbReference type="GO" id="GO:0005789">
    <property type="term" value="C:endoplasmic reticulum membrane"/>
    <property type="evidence" value="ECO:0007669"/>
    <property type="project" value="InterPro"/>
</dbReference>
<dbReference type="PIRSF" id="PIRSF018147">
    <property type="entry name" value="ORMDL"/>
    <property type="match status" value="1"/>
</dbReference>
<proteinExistence type="predicted"/>
<organism evidence="6 7">
    <name type="scientific">Tieghemiomyces parasiticus</name>
    <dbReference type="NCBI Taxonomy" id="78921"/>
    <lineage>
        <taxon>Eukaryota</taxon>
        <taxon>Fungi</taxon>
        <taxon>Fungi incertae sedis</taxon>
        <taxon>Zoopagomycota</taxon>
        <taxon>Kickxellomycotina</taxon>
        <taxon>Dimargaritomycetes</taxon>
        <taxon>Dimargaritales</taxon>
        <taxon>Dimargaritaceae</taxon>
        <taxon>Tieghemiomyces</taxon>
    </lineage>
</organism>
<evidence type="ECO:0000256" key="5">
    <source>
        <dbReference type="SAM" id="Phobius"/>
    </source>
</evidence>
<dbReference type="InterPro" id="IPR007203">
    <property type="entry name" value="ORMDL"/>
</dbReference>
<evidence type="ECO:0000256" key="4">
    <source>
        <dbReference type="ARBA" id="ARBA00023136"/>
    </source>
</evidence>
<sequence length="193" mass="21949">MAPASSSSVTTMKRRMSNLAAKVPNTMQVGHTQINPNSQWVNSRGAWVAHIIYIMFLKYIFGIIPWISTETSWTLTNWVYNISQYIMFHAMIGTPFEVDQGAYDGLTMWEQIDQGAQFTPTKKFLTVLPIFLFLLSTHYTHYDVFTFWINIAGLLVILIAKLPLMHRVRLFGINFVAGDGEEDDATSHSNGNH</sequence>
<comment type="subcellular location">
    <subcellularLocation>
        <location evidence="1">Membrane</location>
        <topology evidence="1">Multi-pass membrane protein</topology>
    </subcellularLocation>
</comment>
<gene>
    <name evidence="6" type="primary">ORM1_1</name>
    <name evidence="6" type="ORF">IWQ60_009281</name>
</gene>
<reference evidence="6" key="1">
    <citation type="submission" date="2022-07" db="EMBL/GenBank/DDBJ databases">
        <title>Phylogenomic reconstructions and comparative analyses of Kickxellomycotina fungi.</title>
        <authorList>
            <person name="Reynolds N.K."/>
            <person name="Stajich J.E."/>
            <person name="Barry K."/>
            <person name="Grigoriev I.V."/>
            <person name="Crous P."/>
            <person name="Smith M.E."/>
        </authorList>
    </citation>
    <scope>NUCLEOTIDE SEQUENCE</scope>
    <source>
        <strain evidence="6">RSA 861</strain>
    </source>
</reference>
<name>A0A9W7ZUJ3_9FUNG</name>
<keyword evidence="3 5" id="KW-1133">Transmembrane helix</keyword>
<dbReference type="Proteomes" id="UP001150569">
    <property type="component" value="Unassembled WGS sequence"/>
</dbReference>
<feature type="transmembrane region" description="Helical" evidence="5">
    <location>
        <begin position="147"/>
        <end position="164"/>
    </location>
</feature>
<dbReference type="AlphaFoldDB" id="A0A9W7ZUJ3"/>
<feature type="transmembrane region" description="Helical" evidence="5">
    <location>
        <begin position="47"/>
        <end position="67"/>
    </location>
</feature>
<keyword evidence="2 5" id="KW-0812">Transmembrane</keyword>
<feature type="transmembrane region" description="Helical" evidence="5">
    <location>
        <begin position="124"/>
        <end position="141"/>
    </location>
</feature>
<evidence type="ECO:0000256" key="3">
    <source>
        <dbReference type="ARBA" id="ARBA00022989"/>
    </source>
</evidence>
<keyword evidence="7" id="KW-1185">Reference proteome</keyword>
<evidence type="ECO:0000256" key="1">
    <source>
        <dbReference type="ARBA" id="ARBA00004141"/>
    </source>
</evidence>
<dbReference type="PANTHER" id="PTHR12665">
    <property type="entry name" value="ORMDL PROTEINS"/>
    <property type="match status" value="1"/>
</dbReference>
<dbReference type="Pfam" id="PF04061">
    <property type="entry name" value="ORMDL"/>
    <property type="match status" value="1"/>
</dbReference>
<dbReference type="OrthoDB" id="1932233at2759"/>
<protein>
    <submittedName>
        <fullName evidence="6">Sphingolipid homeostasis protein orm1</fullName>
    </submittedName>
</protein>
<evidence type="ECO:0000313" key="7">
    <source>
        <dbReference type="Proteomes" id="UP001150569"/>
    </source>
</evidence>
<keyword evidence="4 5" id="KW-0472">Membrane</keyword>